<comment type="subcellular location">
    <subcellularLocation>
        <location evidence="1">Cell membrane</location>
        <topology evidence="1">Multi-pass membrane protein</topology>
    </subcellularLocation>
</comment>
<dbReference type="PROSITE" id="PS51105">
    <property type="entry name" value="PTS_EIIC_TYPE_3"/>
    <property type="match status" value="1"/>
</dbReference>
<feature type="transmembrane region" description="Helical" evidence="10">
    <location>
        <begin position="129"/>
        <end position="148"/>
    </location>
</feature>
<evidence type="ECO:0000256" key="9">
    <source>
        <dbReference type="SAM" id="MobiDB-lite"/>
    </source>
</evidence>
<dbReference type="EMBL" id="QSRJ01000009">
    <property type="protein sequence ID" value="RGL09543.1"/>
    <property type="molecule type" value="Genomic_DNA"/>
</dbReference>
<evidence type="ECO:0000256" key="1">
    <source>
        <dbReference type="ARBA" id="ARBA00004651"/>
    </source>
</evidence>
<dbReference type="PANTHER" id="PTHR33989:SF4">
    <property type="entry name" value="PTS SYSTEM N,N'-DIACETYLCHITOBIOSE-SPECIFIC EIIC COMPONENT"/>
    <property type="match status" value="1"/>
</dbReference>
<evidence type="ECO:0000256" key="4">
    <source>
        <dbReference type="ARBA" id="ARBA00022597"/>
    </source>
</evidence>
<keyword evidence="7 8" id="KW-0472">Membrane</keyword>
<dbReference type="InterPro" id="IPR004796">
    <property type="entry name" value="PTS_IIC_cello"/>
</dbReference>
<protein>
    <recommendedName>
        <fullName evidence="8">Permease IIC component</fullName>
    </recommendedName>
</protein>
<name>A0A3E4QRK1_9ACTN</name>
<dbReference type="InterPro" id="IPR003352">
    <property type="entry name" value="PTS_EIIC"/>
</dbReference>
<dbReference type="GO" id="GO:1902815">
    <property type="term" value="P:N,N'-diacetylchitobiose import"/>
    <property type="evidence" value="ECO:0007669"/>
    <property type="project" value="TreeGrafter"/>
</dbReference>
<evidence type="ECO:0000259" key="11">
    <source>
        <dbReference type="PROSITE" id="PS51105"/>
    </source>
</evidence>
<keyword evidence="4 8" id="KW-0762">Sugar transport</keyword>
<feature type="transmembrane region" description="Helical" evidence="10">
    <location>
        <begin position="26"/>
        <end position="48"/>
    </location>
</feature>
<dbReference type="GO" id="GO:0005886">
    <property type="term" value="C:plasma membrane"/>
    <property type="evidence" value="ECO:0007669"/>
    <property type="project" value="UniProtKB-SubCell"/>
</dbReference>
<dbReference type="Pfam" id="PF02378">
    <property type="entry name" value="PTS_EIIC"/>
    <property type="match status" value="1"/>
</dbReference>
<evidence type="ECO:0000256" key="6">
    <source>
        <dbReference type="ARBA" id="ARBA00022989"/>
    </source>
</evidence>
<keyword evidence="6 10" id="KW-1133">Transmembrane helix</keyword>
<proteinExistence type="predicted"/>
<evidence type="ECO:0000256" key="3">
    <source>
        <dbReference type="ARBA" id="ARBA00022475"/>
    </source>
</evidence>
<feature type="transmembrane region" description="Helical" evidence="10">
    <location>
        <begin position="331"/>
        <end position="352"/>
    </location>
</feature>
<feature type="transmembrane region" description="Helical" evidence="10">
    <location>
        <begin position="169"/>
        <end position="190"/>
    </location>
</feature>
<evidence type="ECO:0000313" key="13">
    <source>
        <dbReference type="Proteomes" id="UP000260943"/>
    </source>
</evidence>
<feature type="transmembrane region" description="Helical" evidence="10">
    <location>
        <begin position="68"/>
        <end position="86"/>
    </location>
</feature>
<organism evidence="12 13">
    <name type="scientific">Collinsella tanakaei</name>
    <dbReference type="NCBI Taxonomy" id="626935"/>
    <lineage>
        <taxon>Bacteria</taxon>
        <taxon>Bacillati</taxon>
        <taxon>Actinomycetota</taxon>
        <taxon>Coriobacteriia</taxon>
        <taxon>Coriobacteriales</taxon>
        <taxon>Coriobacteriaceae</taxon>
        <taxon>Collinsella</taxon>
    </lineage>
</organism>
<dbReference type="Proteomes" id="UP000260943">
    <property type="component" value="Unassembled WGS sequence"/>
</dbReference>
<evidence type="ECO:0000256" key="7">
    <source>
        <dbReference type="ARBA" id="ARBA00023136"/>
    </source>
</evidence>
<keyword evidence="3 8" id="KW-1003">Cell membrane</keyword>
<feature type="domain" description="PTS EIIC type-3" evidence="11">
    <location>
        <begin position="12"/>
        <end position="396"/>
    </location>
</feature>
<dbReference type="PIRSF" id="PIRSF006351">
    <property type="entry name" value="PTS_EIIC-Cellobiose"/>
    <property type="match status" value="1"/>
</dbReference>
<dbReference type="GO" id="GO:0008982">
    <property type="term" value="F:protein-N(PI)-phosphohistidine-sugar phosphotransferase activity"/>
    <property type="evidence" value="ECO:0007669"/>
    <property type="project" value="UniProtKB-UniRule"/>
</dbReference>
<keyword evidence="5 10" id="KW-0812">Transmembrane</keyword>
<comment type="caution">
    <text evidence="12">The sequence shown here is derived from an EMBL/GenBank/DDBJ whole genome shotgun (WGS) entry which is preliminary data.</text>
</comment>
<dbReference type="RefSeq" id="WP_117679947.1">
    <property type="nucleotide sequence ID" value="NZ_QSRJ01000009.1"/>
</dbReference>
<accession>A0A3E4QRK1</accession>
<dbReference type="AlphaFoldDB" id="A0A3E4QRK1"/>
<dbReference type="PANTHER" id="PTHR33989">
    <property type="match status" value="1"/>
</dbReference>
<dbReference type="InterPro" id="IPR004501">
    <property type="entry name" value="PTS_EIIC_3"/>
</dbReference>
<feature type="transmembrane region" description="Helical" evidence="10">
    <location>
        <begin position="98"/>
        <end position="117"/>
    </location>
</feature>
<evidence type="ECO:0000256" key="8">
    <source>
        <dbReference type="PIRNR" id="PIRNR006351"/>
    </source>
</evidence>
<dbReference type="InterPro" id="IPR051088">
    <property type="entry name" value="PTS_Sugar-EIIC/EIIB"/>
</dbReference>
<comment type="function">
    <text evidence="8">The phosphoenolpyruvate-dependent sugar phosphotransferase system (PTS), a major carbohydrate active -transport system, catalyzes the phosphorylation of incoming sugar substrates concomitant with their translocation across the cell membrane.</text>
</comment>
<sequence>MKRIMEAVQAWIEKYMVPVMNKITSTYWFGIISDAVLYVVPFCMVSAIPSLWSVLRNFIPALPDISALNTYSFGLIGLFVSFIIPHNVAVKEGKRDRAMIAGFTSIGVYMMCMNAQAVEGGMLFDMNKFGAGGMFTALFVGFIVGFIYKKTCSKSFFGEDSVIPDFVKNWFDNILSVLISLFVGFLLTFVAKVDVFSVVALVMSPITGFAQSLPGVVLIVVIQNMLYFFGISGWVTTPVTRTITQAAIAENAAAMAAGMAPQNIYAYGFSRYHHIGGQGATLPLAVMMLFSKSKKNRMLGKATIVPSLFNINEPLVYASVANNPYMFMPMLLIAIILPTFSYLWFAFGWGTINYVNFDMNFAPNAISAFFMSGGDWRNVVLVILNMIIAALIWYPFFRAWDKNEAKKEEAKLAEREAKKAARAARRAARAEASASKIAGEDPLADDGEASEIGAPSEA</sequence>
<feature type="region of interest" description="Disordered" evidence="9">
    <location>
        <begin position="424"/>
        <end position="458"/>
    </location>
</feature>
<evidence type="ECO:0000313" key="12">
    <source>
        <dbReference type="EMBL" id="RGL09543.1"/>
    </source>
</evidence>
<evidence type="ECO:0000256" key="5">
    <source>
        <dbReference type="ARBA" id="ARBA00022692"/>
    </source>
</evidence>
<feature type="transmembrane region" description="Helical" evidence="10">
    <location>
        <begin position="379"/>
        <end position="397"/>
    </location>
</feature>
<dbReference type="GO" id="GO:0009401">
    <property type="term" value="P:phosphoenolpyruvate-dependent sugar phosphotransferase system"/>
    <property type="evidence" value="ECO:0007669"/>
    <property type="project" value="InterPro"/>
</dbReference>
<gene>
    <name evidence="12" type="ORF">DXC81_08060</name>
</gene>
<evidence type="ECO:0000256" key="10">
    <source>
        <dbReference type="SAM" id="Phobius"/>
    </source>
</evidence>
<reference evidence="12 13" key="1">
    <citation type="submission" date="2018-08" db="EMBL/GenBank/DDBJ databases">
        <title>A genome reference for cultivated species of the human gut microbiota.</title>
        <authorList>
            <person name="Zou Y."/>
            <person name="Xue W."/>
            <person name="Luo G."/>
        </authorList>
    </citation>
    <scope>NUCLEOTIDE SEQUENCE [LARGE SCALE GENOMIC DNA]</scope>
    <source>
        <strain evidence="12 13">TF08-14</strain>
    </source>
</reference>
<evidence type="ECO:0000256" key="2">
    <source>
        <dbReference type="ARBA" id="ARBA00022448"/>
    </source>
</evidence>
<keyword evidence="2 8" id="KW-0813">Transport</keyword>